<dbReference type="EMBL" id="JAINUG010000208">
    <property type="protein sequence ID" value="KAJ8387615.1"/>
    <property type="molecule type" value="Genomic_DNA"/>
</dbReference>
<keyword evidence="3" id="KW-1185">Reference proteome</keyword>
<dbReference type="Gene3D" id="3.30.70.270">
    <property type="match status" value="1"/>
</dbReference>
<evidence type="ECO:0000313" key="3">
    <source>
        <dbReference type="Proteomes" id="UP001221898"/>
    </source>
</evidence>
<evidence type="ECO:0000256" key="1">
    <source>
        <dbReference type="SAM" id="MobiDB-lite"/>
    </source>
</evidence>
<dbReference type="InterPro" id="IPR043502">
    <property type="entry name" value="DNA/RNA_pol_sf"/>
</dbReference>
<organism evidence="2 3">
    <name type="scientific">Aldrovandia affinis</name>
    <dbReference type="NCBI Taxonomy" id="143900"/>
    <lineage>
        <taxon>Eukaryota</taxon>
        <taxon>Metazoa</taxon>
        <taxon>Chordata</taxon>
        <taxon>Craniata</taxon>
        <taxon>Vertebrata</taxon>
        <taxon>Euteleostomi</taxon>
        <taxon>Actinopterygii</taxon>
        <taxon>Neopterygii</taxon>
        <taxon>Teleostei</taxon>
        <taxon>Notacanthiformes</taxon>
        <taxon>Halosauridae</taxon>
        <taxon>Aldrovandia</taxon>
    </lineage>
</organism>
<dbReference type="InterPro" id="IPR050951">
    <property type="entry name" value="Retrovirus_Pol_polyprotein"/>
</dbReference>
<dbReference type="InterPro" id="IPR036397">
    <property type="entry name" value="RNaseH_sf"/>
</dbReference>
<dbReference type="Gene3D" id="3.30.420.10">
    <property type="entry name" value="Ribonuclease H-like superfamily/Ribonuclease H"/>
    <property type="match status" value="1"/>
</dbReference>
<dbReference type="Proteomes" id="UP001221898">
    <property type="component" value="Unassembled WGS sequence"/>
</dbReference>
<sequence>MDVYVVEGLSTPLLSRPAATALQLVARLEDVSLWRALSRLQEAGVTLNDKCEFSKSRIKFLGQIIEASGISADPDKVSAVRAMKEPSNISESNGEAERAVRTIKGILKKSSDPYLGLMAYRAAPLANGHSPTELLMGRKIRTTVPVIPSQLNPACADIENLKRKEQRYRQKQQQNYNRRHRAHDMPHLQPSDHVWVKDMLQRGTVVSTADTLRSYLIETPRGTL</sequence>
<protein>
    <submittedName>
        <fullName evidence="2">Uncharacterized protein</fullName>
    </submittedName>
</protein>
<dbReference type="GO" id="GO:0006259">
    <property type="term" value="P:DNA metabolic process"/>
    <property type="evidence" value="ECO:0007669"/>
    <property type="project" value="UniProtKB-ARBA"/>
</dbReference>
<reference evidence="2" key="1">
    <citation type="journal article" date="2023" name="Science">
        <title>Genome structures resolve the early diversification of teleost fishes.</title>
        <authorList>
            <person name="Parey E."/>
            <person name="Louis A."/>
            <person name="Montfort J."/>
            <person name="Bouchez O."/>
            <person name="Roques C."/>
            <person name="Iampietro C."/>
            <person name="Lluch J."/>
            <person name="Castinel A."/>
            <person name="Donnadieu C."/>
            <person name="Desvignes T."/>
            <person name="Floi Bucao C."/>
            <person name="Jouanno E."/>
            <person name="Wen M."/>
            <person name="Mejri S."/>
            <person name="Dirks R."/>
            <person name="Jansen H."/>
            <person name="Henkel C."/>
            <person name="Chen W.J."/>
            <person name="Zahm M."/>
            <person name="Cabau C."/>
            <person name="Klopp C."/>
            <person name="Thompson A.W."/>
            <person name="Robinson-Rechavi M."/>
            <person name="Braasch I."/>
            <person name="Lecointre G."/>
            <person name="Bobe J."/>
            <person name="Postlethwait J.H."/>
            <person name="Berthelot C."/>
            <person name="Roest Crollius H."/>
            <person name="Guiguen Y."/>
        </authorList>
    </citation>
    <scope>NUCLEOTIDE SEQUENCE</scope>
    <source>
        <strain evidence="2">NC1722</strain>
    </source>
</reference>
<dbReference type="InterPro" id="IPR043128">
    <property type="entry name" value="Rev_trsase/Diguanyl_cyclase"/>
</dbReference>
<evidence type="ECO:0000313" key="2">
    <source>
        <dbReference type="EMBL" id="KAJ8387615.1"/>
    </source>
</evidence>
<dbReference type="GO" id="GO:0003676">
    <property type="term" value="F:nucleic acid binding"/>
    <property type="evidence" value="ECO:0007669"/>
    <property type="project" value="InterPro"/>
</dbReference>
<gene>
    <name evidence="2" type="ORF">AAFF_G00151650</name>
</gene>
<dbReference type="PANTHER" id="PTHR37984">
    <property type="entry name" value="PROTEIN CBG26694"/>
    <property type="match status" value="1"/>
</dbReference>
<dbReference type="SUPFAM" id="SSF56672">
    <property type="entry name" value="DNA/RNA polymerases"/>
    <property type="match status" value="1"/>
</dbReference>
<accession>A0AAD7W8R8</accession>
<name>A0AAD7W8R8_9TELE</name>
<feature type="region of interest" description="Disordered" evidence="1">
    <location>
        <begin position="165"/>
        <end position="186"/>
    </location>
</feature>
<comment type="caution">
    <text evidence="2">The sequence shown here is derived from an EMBL/GenBank/DDBJ whole genome shotgun (WGS) entry which is preliminary data.</text>
</comment>
<dbReference type="AlphaFoldDB" id="A0AAD7W8R8"/>
<dbReference type="PANTHER" id="PTHR37984:SF9">
    <property type="entry name" value="INTEGRASE CATALYTIC DOMAIN-CONTAINING PROTEIN"/>
    <property type="match status" value="1"/>
</dbReference>
<proteinExistence type="predicted"/>